<dbReference type="InterPro" id="IPR004210">
    <property type="entry name" value="BESS_motif"/>
</dbReference>
<evidence type="ECO:0000259" key="4">
    <source>
        <dbReference type="PROSITE" id="PS51031"/>
    </source>
</evidence>
<feature type="region of interest" description="Disordered" evidence="2">
    <location>
        <begin position="109"/>
        <end position="147"/>
    </location>
</feature>
<dbReference type="PROSITE" id="PS51029">
    <property type="entry name" value="MADF"/>
    <property type="match status" value="1"/>
</dbReference>
<dbReference type="SMART" id="SM00595">
    <property type="entry name" value="MADF"/>
    <property type="match status" value="1"/>
</dbReference>
<accession>A0A238C1V0</accession>
<dbReference type="PANTHER" id="PTHR12243">
    <property type="entry name" value="MADF DOMAIN TRANSCRIPTION FACTOR"/>
    <property type="match status" value="1"/>
</dbReference>
<feature type="compositionally biased region" description="Polar residues" evidence="2">
    <location>
        <begin position="329"/>
        <end position="359"/>
    </location>
</feature>
<dbReference type="InterPro" id="IPR039353">
    <property type="entry name" value="TF_Adf1"/>
</dbReference>
<protein>
    <recommendedName>
        <fullName evidence="7">MADF domain-containing protein</fullName>
    </recommendedName>
</protein>
<dbReference type="OrthoDB" id="6515516at2759"/>
<dbReference type="GO" id="GO:0003677">
    <property type="term" value="F:DNA binding"/>
    <property type="evidence" value="ECO:0007669"/>
    <property type="project" value="InterPro"/>
</dbReference>
<sequence>MPTVQIQSAVGQHTGGTTTTLSTAIAASGTPLISTSVVDEGFTRRLIEAVKAQPCLYNPSHEHYGNKHSSAQYRIQVWQKLRSELGFKDDAHALQMQWKRIRDRYVRERRKRRNADSGENQDSVTSSRERHTSDGSNCSTSNSAINMNTSSRQFTEMMRWIEPFLVDNMACNHTTSLAAITSSSNMQHQQIQHLTSQAVNNSQGMIWVLDSLEKFKSMYTAEDFTTLSHSLEAPGGRVQPRLAVILKYCFNGQNGSTLAVIAPTEVSNTGTYFVHYNVIGNAKQEAANQGTSISSADSVAVSSYQRTNQLPMISAQVSCDYNNLRDQRLSNGSNSDRNTNVISTSATDNGSPCSSTASSEIDVGTSAATTSHSSQQQIVLQQHQRQPVSQHPSSMVVLTAVQSQQMASPQQQQQPILLPKVEPRPKIGQQLQTADGGVVTVTARGVAPVTGVIKKDVNVRTNDGGTVTMIIDPTTFYQHGSQKMYRLVNVSELNTDAVSTNNGMSTVCGELKIVGIPQRRKRVAAVSVQGTSNGRGQLGDEVVLDDGISEKTVAIDQGTISRNEKTILDQRPANAVVGDTNVVLSHSVQQQQLHQQQAPSTSHSHPGISVSPHRATLLTTPHAAQMGINSYEVHFILGLQQTSSVPVRQQTGHRFVTQAVLVEHPHYAVLPNQSLQEEHDANLEFANSIANYLSRLNEDEKAVAKMNIQRILMDARFGLGACARMIHDEELNEAAAAAVVSTASHDVVSTRQHVDVFVQCFGVVSLFKQLVFAKKQKTSWILLLHNEQGK</sequence>
<dbReference type="EMBL" id="KZ269980">
    <property type="protein sequence ID" value="OZC11449.1"/>
    <property type="molecule type" value="Genomic_DNA"/>
</dbReference>
<keyword evidence="1" id="KW-0539">Nucleus</keyword>
<gene>
    <name evidence="5" type="ORF">X798_01306</name>
</gene>
<feature type="compositionally biased region" description="Polar residues" evidence="2">
    <location>
        <begin position="134"/>
        <end position="147"/>
    </location>
</feature>
<dbReference type="AlphaFoldDB" id="A0A238C1V0"/>
<evidence type="ECO:0008006" key="7">
    <source>
        <dbReference type="Google" id="ProtNLM"/>
    </source>
</evidence>
<evidence type="ECO:0000259" key="3">
    <source>
        <dbReference type="PROSITE" id="PS51029"/>
    </source>
</evidence>
<dbReference type="PANTHER" id="PTHR12243:SF66">
    <property type="entry name" value="MADF DOMAIN-CONTAINING PROTEIN"/>
    <property type="match status" value="1"/>
</dbReference>
<feature type="compositionally biased region" description="Low complexity" evidence="2">
    <location>
        <begin position="365"/>
        <end position="376"/>
    </location>
</feature>
<dbReference type="Proteomes" id="UP000242913">
    <property type="component" value="Unassembled WGS sequence"/>
</dbReference>
<evidence type="ECO:0000256" key="1">
    <source>
        <dbReference type="PROSITE-ProRule" id="PRU00371"/>
    </source>
</evidence>
<proteinExistence type="predicted"/>
<dbReference type="Pfam" id="PF10545">
    <property type="entry name" value="MADF_DNA_bdg"/>
    <property type="match status" value="1"/>
</dbReference>
<dbReference type="InterPro" id="IPR006578">
    <property type="entry name" value="MADF-dom"/>
</dbReference>
<feature type="region of interest" description="Disordered" evidence="2">
    <location>
        <begin position="326"/>
        <end position="376"/>
    </location>
</feature>
<evidence type="ECO:0000313" key="6">
    <source>
        <dbReference type="Proteomes" id="UP000242913"/>
    </source>
</evidence>
<feature type="compositionally biased region" description="Polar residues" evidence="2">
    <location>
        <begin position="117"/>
        <end position="126"/>
    </location>
</feature>
<dbReference type="GO" id="GO:0005634">
    <property type="term" value="C:nucleus"/>
    <property type="evidence" value="ECO:0007669"/>
    <property type="project" value="UniProtKB-SubCell"/>
</dbReference>
<evidence type="ECO:0000313" key="5">
    <source>
        <dbReference type="EMBL" id="OZC11449.1"/>
    </source>
</evidence>
<name>A0A238C1V0_9BILA</name>
<dbReference type="GO" id="GO:0005667">
    <property type="term" value="C:transcription regulator complex"/>
    <property type="evidence" value="ECO:0007669"/>
    <property type="project" value="TreeGrafter"/>
</dbReference>
<dbReference type="GO" id="GO:0006357">
    <property type="term" value="P:regulation of transcription by RNA polymerase II"/>
    <property type="evidence" value="ECO:0007669"/>
    <property type="project" value="TreeGrafter"/>
</dbReference>
<feature type="domain" description="MADF" evidence="3">
    <location>
        <begin position="45"/>
        <end position="166"/>
    </location>
</feature>
<evidence type="ECO:0000256" key="2">
    <source>
        <dbReference type="SAM" id="MobiDB-lite"/>
    </source>
</evidence>
<comment type="subcellular location">
    <subcellularLocation>
        <location evidence="1">Nucleus</location>
    </subcellularLocation>
</comment>
<feature type="domain" description="BESS" evidence="4">
    <location>
        <begin position="679"/>
        <end position="718"/>
    </location>
</feature>
<dbReference type="PROSITE" id="PS51031">
    <property type="entry name" value="BESS"/>
    <property type="match status" value="1"/>
</dbReference>
<dbReference type="Pfam" id="PF02944">
    <property type="entry name" value="BESS"/>
    <property type="match status" value="1"/>
</dbReference>
<keyword evidence="6" id="KW-1185">Reference proteome</keyword>
<organism evidence="5 6">
    <name type="scientific">Onchocerca flexuosa</name>
    <dbReference type="NCBI Taxonomy" id="387005"/>
    <lineage>
        <taxon>Eukaryota</taxon>
        <taxon>Metazoa</taxon>
        <taxon>Ecdysozoa</taxon>
        <taxon>Nematoda</taxon>
        <taxon>Chromadorea</taxon>
        <taxon>Rhabditida</taxon>
        <taxon>Spirurina</taxon>
        <taxon>Spiruromorpha</taxon>
        <taxon>Filarioidea</taxon>
        <taxon>Onchocercidae</taxon>
        <taxon>Onchocerca</taxon>
    </lineage>
</organism>
<reference evidence="5 6" key="1">
    <citation type="submission" date="2015-12" db="EMBL/GenBank/DDBJ databases">
        <title>Draft genome of the nematode, Onchocerca flexuosa.</title>
        <authorList>
            <person name="Mitreva M."/>
        </authorList>
    </citation>
    <scope>NUCLEOTIDE SEQUENCE [LARGE SCALE GENOMIC DNA]</scope>
    <source>
        <strain evidence="5">Red Deer</strain>
    </source>
</reference>